<dbReference type="GO" id="GO:0045862">
    <property type="term" value="P:positive regulation of proteolysis"/>
    <property type="evidence" value="ECO:0007669"/>
    <property type="project" value="TreeGrafter"/>
</dbReference>
<evidence type="ECO:0000256" key="1">
    <source>
        <dbReference type="ARBA" id="ARBA00000900"/>
    </source>
</evidence>
<keyword evidence="5" id="KW-0833">Ubl conjugation pathway</keyword>
<evidence type="ECO:0000259" key="10">
    <source>
        <dbReference type="PROSITE" id="PS51698"/>
    </source>
</evidence>
<dbReference type="AlphaFoldDB" id="H9B9C3"/>
<evidence type="ECO:0000256" key="2">
    <source>
        <dbReference type="ARBA" id="ARBA00012483"/>
    </source>
</evidence>
<dbReference type="EC" id="2.3.2.27" evidence="2"/>
<dbReference type="GO" id="GO:0000209">
    <property type="term" value="P:protein polyubiquitination"/>
    <property type="evidence" value="ECO:0007669"/>
    <property type="project" value="TreeGrafter"/>
</dbReference>
<dbReference type="Pfam" id="PF13181">
    <property type="entry name" value="TPR_8"/>
    <property type="match status" value="1"/>
</dbReference>
<dbReference type="GO" id="GO:0006515">
    <property type="term" value="P:protein quality control for misfolded or incompletely synthesized proteins"/>
    <property type="evidence" value="ECO:0007669"/>
    <property type="project" value="TreeGrafter"/>
</dbReference>
<feature type="region of interest" description="Disordered" evidence="9">
    <location>
        <begin position="1"/>
        <end position="141"/>
    </location>
</feature>
<protein>
    <recommendedName>
        <fullName evidence="7">E3 ubiquitin-protein ligase CHIP</fullName>
        <ecNumber evidence="2">2.3.2.27</ecNumber>
    </recommendedName>
    <alternativeName>
        <fullName evidence="8">RING-type E3 ubiquitin transferase CHIP</fullName>
    </alternativeName>
</protein>
<dbReference type="SUPFAM" id="SSF48452">
    <property type="entry name" value="TPR-like"/>
    <property type="match status" value="1"/>
</dbReference>
<dbReference type="InterPro" id="IPR013083">
    <property type="entry name" value="Znf_RING/FYVE/PHD"/>
</dbReference>
<evidence type="ECO:0000256" key="6">
    <source>
        <dbReference type="ARBA" id="ARBA00022803"/>
    </source>
</evidence>
<dbReference type="GO" id="GO:0005737">
    <property type="term" value="C:cytoplasm"/>
    <property type="evidence" value="ECO:0007669"/>
    <property type="project" value="TreeGrafter"/>
</dbReference>
<dbReference type="CDD" id="cd16654">
    <property type="entry name" value="RING-Ubox_CHIP"/>
    <property type="match status" value="1"/>
</dbReference>
<dbReference type="SMART" id="SM00504">
    <property type="entry name" value="Ubox"/>
    <property type="match status" value="1"/>
</dbReference>
<evidence type="ECO:0000313" key="11">
    <source>
        <dbReference type="EMBL" id="AET50583.1"/>
    </source>
</evidence>
<proteinExistence type="evidence at transcript level"/>
<feature type="compositionally biased region" description="Polar residues" evidence="9">
    <location>
        <begin position="63"/>
        <end position="88"/>
    </location>
</feature>
<keyword evidence="4" id="KW-0677">Repeat</keyword>
<evidence type="ECO:0000256" key="3">
    <source>
        <dbReference type="ARBA" id="ARBA00022679"/>
    </source>
</evidence>
<evidence type="ECO:0000256" key="5">
    <source>
        <dbReference type="ARBA" id="ARBA00022786"/>
    </source>
</evidence>
<keyword evidence="3" id="KW-0808">Transferase</keyword>
<dbReference type="InterPro" id="IPR011990">
    <property type="entry name" value="TPR-like_helical_dom_sf"/>
</dbReference>
<organism evidence="11">
    <name type="scientific">Eimeria tenella</name>
    <name type="common">Coccidian parasite</name>
    <dbReference type="NCBI Taxonomy" id="5802"/>
    <lineage>
        <taxon>Eukaryota</taxon>
        <taxon>Sar</taxon>
        <taxon>Alveolata</taxon>
        <taxon>Apicomplexa</taxon>
        <taxon>Conoidasida</taxon>
        <taxon>Coccidia</taxon>
        <taxon>Eucoccidiorida</taxon>
        <taxon>Eimeriorina</taxon>
        <taxon>Eimeriidae</taxon>
        <taxon>Eimeria</taxon>
    </lineage>
</organism>
<dbReference type="PANTHER" id="PTHR46803">
    <property type="entry name" value="E3 UBIQUITIN-PROTEIN LIGASE CHIP"/>
    <property type="match status" value="1"/>
</dbReference>
<sequence>MESFFQAALNSVLEAAGGGSRTSRTSSSSSDSSSSGSSRLPSRTSTADGIPSRAGGNLWRPGRSSQRAASTPTVSGAPASSQGPQCETASEVPAQRGRPGGSQPARTEKNSSSSSSSGSAPKDPNIPAKPGAPAEKSQIRNREAADRLKDLGNESFRRGMYGLAAEYYSKAIEADGTVASYFTNRALCHKREKRYPEALQDAEAALALEEANVKGLYIKGDALVQLGDYDAGVNLLEKAQTASSSGSGRAAHEIRHSLLNAKKLRHARHCRQRRADRKDLEAFLKECIELAAEHRQLSRGEVDSRLAQLEHLVAEATEADTPFEIPDFLTCRISMGLMDEPVVTPSGITYEHKLLLEHLHRNGPTEPLTREPCDAKRLVPNYAIREATTWFLERYPWAYDA</sequence>
<keyword evidence="6" id="KW-0802">TPR repeat</keyword>
<dbReference type="Gene3D" id="1.25.40.10">
    <property type="entry name" value="Tetratricopeptide repeat domain"/>
    <property type="match status" value="1"/>
</dbReference>
<dbReference type="SMART" id="SM00028">
    <property type="entry name" value="TPR"/>
    <property type="match status" value="3"/>
</dbReference>
<name>H9B9C3_EIMTE</name>
<comment type="catalytic activity">
    <reaction evidence="1">
        <text>S-ubiquitinyl-[E2 ubiquitin-conjugating enzyme]-L-cysteine + [acceptor protein]-L-lysine = [E2 ubiquitin-conjugating enzyme]-L-cysteine + N(6)-ubiquitinyl-[acceptor protein]-L-lysine.</text>
        <dbReference type="EC" id="2.3.2.27"/>
    </reaction>
</comment>
<dbReference type="InterPro" id="IPR003613">
    <property type="entry name" value="Ubox_domain"/>
</dbReference>
<dbReference type="SUPFAM" id="SSF57850">
    <property type="entry name" value="RING/U-box"/>
    <property type="match status" value="1"/>
</dbReference>
<accession>H9B9C3</accession>
<dbReference type="EMBL" id="JN987360">
    <property type="protein sequence ID" value="AET50583.1"/>
    <property type="molecule type" value="mRNA"/>
</dbReference>
<dbReference type="VEuPathDB" id="ToxoDB:ETH_00010930"/>
<dbReference type="GO" id="GO:0051087">
    <property type="term" value="F:protein-folding chaperone binding"/>
    <property type="evidence" value="ECO:0007669"/>
    <property type="project" value="TreeGrafter"/>
</dbReference>
<dbReference type="InterPro" id="IPR019734">
    <property type="entry name" value="TPR_rpt"/>
</dbReference>
<dbReference type="PROSITE" id="PS51698">
    <property type="entry name" value="U_BOX"/>
    <property type="match status" value="1"/>
</dbReference>
<evidence type="ECO:0000256" key="4">
    <source>
        <dbReference type="ARBA" id="ARBA00022737"/>
    </source>
</evidence>
<dbReference type="GO" id="GO:0061630">
    <property type="term" value="F:ubiquitin protein ligase activity"/>
    <property type="evidence" value="ECO:0007669"/>
    <property type="project" value="UniProtKB-EC"/>
</dbReference>
<dbReference type="InterPro" id="IPR045202">
    <property type="entry name" value="CHIP_RING-Ubox"/>
</dbReference>
<feature type="compositionally biased region" description="Low complexity" evidence="9">
    <location>
        <begin position="21"/>
        <end position="46"/>
    </location>
</feature>
<evidence type="ECO:0000256" key="9">
    <source>
        <dbReference type="SAM" id="MobiDB-lite"/>
    </source>
</evidence>
<feature type="domain" description="U-box" evidence="10">
    <location>
        <begin position="324"/>
        <end position="398"/>
    </location>
</feature>
<dbReference type="PANTHER" id="PTHR46803:SF2">
    <property type="entry name" value="E3 UBIQUITIN-PROTEIN LIGASE CHIP"/>
    <property type="match status" value="1"/>
</dbReference>
<dbReference type="GO" id="GO:0043161">
    <property type="term" value="P:proteasome-mediated ubiquitin-dependent protein catabolic process"/>
    <property type="evidence" value="ECO:0007669"/>
    <property type="project" value="TreeGrafter"/>
</dbReference>
<evidence type="ECO:0000256" key="8">
    <source>
        <dbReference type="ARBA" id="ARBA00044543"/>
    </source>
</evidence>
<reference evidence="11" key="1">
    <citation type="journal article" date="2012" name="BMC Genomics">
        <title>Characterisation of full-length cDNA sequences provides insights into the Eimeria tenella transcriptome.</title>
        <authorList>
            <person name="Amiruddin N."/>
            <person name="Lee X.W."/>
            <person name="Blake D.P."/>
            <person name="Suzuki Y."/>
            <person name="Tay Y.L."/>
            <person name="Lim L.S."/>
            <person name="Tomley F.M."/>
            <person name="Watanabe J."/>
            <person name="Sugimoto C."/>
            <person name="Wan K.L."/>
        </authorList>
    </citation>
    <scope>NUCLEOTIDE SEQUENCE</scope>
    <source>
        <strain evidence="11">Houghton</strain>
    </source>
</reference>
<dbReference type="GO" id="GO:0071218">
    <property type="term" value="P:cellular response to misfolded protein"/>
    <property type="evidence" value="ECO:0007669"/>
    <property type="project" value="TreeGrafter"/>
</dbReference>
<dbReference type="Gene3D" id="3.30.40.10">
    <property type="entry name" value="Zinc/RING finger domain, C3HC4 (zinc finger)"/>
    <property type="match status" value="1"/>
</dbReference>
<dbReference type="VEuPathDB" id="ToxoDB:ETH2_1145700"/>
<dbReference type="Pfam" id="PF04564">
    <property type="entry name" value="U-box"/>
    <property type="match status" value="1"/>
</dbReference>
<evidence type="ECO:0000256" key="7">
    <source>
        <dbReference type="ARBA" id="ARBA00044534"/>
    </source>
</evidence>